<evidence type="ECO:0000313" key="1">
    <source>
        <dbReference type="EMBL" id="HHQ49802.1"/>
    </source>
</evidence>
<sequence>MLGDPEYIEVGVLGKCSDIMLLSGVSGEKCVTSCLLEISSDRVLELYREFLDRYEKSAEEAEPMRGGVADLRIVWRFSGFSVEFDGFKLKASGYGDVERLCTLLRLFKDYSLSAEVDVGRIWV</sequence>
<name>A0A7J3Z559_9CREN</name>
<accession>A0A7J3Z559</accession>
<comment type="caution">
    <text evidence="1">The sequence shown here is derived from an EMBL/GenBank/DDBJ whole genome shotgun (WGS) entry which is preliminary data.</text>
</comment>
<organism evidence="1">
    <name type="scientific">Ignisphaera aggregans</name>
    <dbReference type="NCBI Taxonomy" id="334771"/>
    <lineage>
        <taxon>Archaea</taxon>
        <taxon>Thermoproteota</taxon>
        <taxon>Thermoprotei</taxon>
        <taxon>Desulfurococcales</taxon>
        <taxon>Desulfurococcaceae</taxon>
        <taxon>Ignisphaera</taxon>
    </lineage>
</organism>
<dbReference type="EMBL" id="DRYQ01000004">
    <property type="protein sequence ID" value="HHQ49802.1"/>
    <property type="molecule type" value="Genomic_DNA"/>
</dbReference>
<reference evidence="1" key="1">
    <citation type="journal article" date="2020" name="mSystems">
        <title>Genome- and Community-Level Interaction Insights into Carbon Utilization and Element Cycling Functions of Hydrothermarchaeota in Hydrothermal Sediment.</title>
        <authorList>
            <person name="Zhou Z."/>
            <person name="Liu Y."/>
            <person name="Xu W."/>
            <person name="Pan J."/>
            <person name="Luo Z.H."/>
            <person name="Li M."/>
        </authorList>
    </citation>
    <scope>NUCLEOTIDE SEQUENCE [LARGE SCALE GENOMIC DNA]</scope>
    <source>
        <strain evidence="1">SpSt-1105</strain>
    </source>
</reference>
<dbReference type="AlphaFoldDB" id="A0A7J3Z559"/>
<proteinExistence type="predicted"/>
<protein>
    <submittedName>
        <fullName evidence="1">Uncharacterized protein</fullName>
    </submittedName>
</protein>
<gene>
    <name evidence="1" type="ORF">ENM66_00405</name>
</gene>